<evidence type="ECO:0000256" key="5">
    <source>
        <dbReference type="ARBA" id="ARBA00015035"/>
    </source>
</evidence>
<dbReference type="GO" id="GO:0009231">
    <property type="term" value="P:riboflavin biosynthetic process"/>
    <property type="evidence" value="ECO:0007669"/>
    <property type="project" value="UniProtKB-KW"/>
</dbReference>
<protein>
    <recommendedName>
        <fullName evidence="5">2,5-diamino-6-ribosylamino-4(3H)-pyrimidinone 5'-phosphate reductase</fullName>
        <ecNumber evidence="4">1.1.1.302</ecNumber>
    </recommendedName>
    <alternativeName>
        <fullName evidence="10">2,5-diamino-6-(5-phospho-D-ribosylamino)pyrimidin-4(3H)-one reductase</fullName>
    </alternativeName>
    <alternativeName>
        <fullName evidence="9">2,5-diamino-6-ribitylamino-4(3H)-pyrimidinone 5'-phosphate synthase</fullName>
    </alternativeName>
</protein>
<evidence type="ECO:0000259" key="13">
    <source>
        <dbReference type="Pfam" id="PF01872"/>
    </source>
</evidence>
<keyword evidence="8" id="KW-0560">Oxidoreductase</keyword>
<dbReference type="GO" id="GO:0008703">
    <property type="term" value="F:5-amino-6-(5-phosphoribosylamino)uracil reductase activity"/>
    <property type="evidence" value="ECO:0007669"/>
    <property type="project" value="InterPro"/>
</dbReference>
<gene>
    <name evidence="14" type="ORF">SCHPADRAFT_898145</name>
</gene>
<proteinExistence type="inferred from homology"/>
<dbReference type="InterPro" id="IPR050765">
    <property type="entry name" value="Riboflavin_Biosynth_HTPR"/>
</dbReference>
<feature type="domain" description="Bacterial bifunctional deaminase-reductase C-terminal" evidence="13">
    <location>
        <begin position="40"/>
        <end position="253"/>
    </location>
</feature>
<dbReference type="InterPro" id="IPR024072">
    <property type="entry name" value="DHFR-like_dom_sf"/>
</dbReference>
<dbReference type="PANTHER" id="PTHR38011">
    <property type="entry name" value="DIHYDROFOLATE REDUCTASE FAMILY PROTEIN (AFU_ORTHOLOGUE AFUA_8G06820)"/>
    <property type="match status" value="1"/>
</dbReference>
<dbReference type="Gene3D" id="3.40.430.10">
    <property type="entry name" value="Dihydrofolate Reductase, subunit A"/>
    <property type="match status" value="1"/>
</dbReference>
<evidence type="ECO:0000256" key="2">
    <source>
        <dbReference type="ARBA" id="ARBA00005104"/>
    </source>
</evidence>
<organism evidence="14 15">
    <name type="scientific">Schizopora paradoxa</name>
    <dbReference type="NCBI Taxonomy" id="27342"/>
    <lineage>
        <taxon>Eukaryota</taxon>
        <taxon>Fungi</taxon>
        <taxon>Dikarya</taxon>
        <taxon>Basidiomycota</taxon>
        <taxon>Agaricomycotina</taxon>
        <taxon>Agaricomycetes</taxon>
        <taxon>Hymenochaetales</taxon>
        <taxon>Schizoporaceae</taxon>
        <taxon>Schizopora</taxon>
    </lineage>
</organism>
<comment type="catalytic activity">
    <reaction evidence="12">
        <text>2,5-diamino-6-(1-D-ribitylamino)pyrimidin-4(3H)-one 5'-phosphate + NADP(+) = 2,5-diamino-6-(1-D-ribosylamino)pyrimidin-4(3H)-one 5'-phosphate + NADPH + H(+)</text>
        <dbReference type="Rhea" id="RHEA:27278"/>
        <dbReference type="ChEBI" id="CHEBI:15378"/>
        <dbReference type="ChEBI" id="CHEBI:57783"/>
        <dbReference type="ChEBI" id="CHEBI:58349"/>
        <dbReference type="ChEBI" id="CHEBI:58890"/>
        <dbReference type="ChEBI" id="CHEBI:59545"/>
        <dbReference type="EC" id="1.1.1.302"/>
    </reaction>
</comment>
<evidence type="ECO:0000256" key="8">
    <source>
        <dbReference type="ARBA" id="ARBA00023002"/>
    </source>
</evidence>
<evidence type="ECO:0000256" key="11">
    <source>
        <dbReference type="ARBA" id="ARBA00047550"/>
    </source>
</evidence>
<dbReference type="EC" id="1.1.1.302" evidence="4"/>
<dbReference type="STRING" id="27342.A0A0H2SED4"/>
<comment type="similarity">
    <text evidence="3">Belongs to the HTP reductase family.</text>
</comment>
<dbReference type="PANTHER" id="PTHR38011:SF7">
    <property type="entry name" value="2,5-DIAMINO-6-RIBOSYLAMINO-4(3H)-PYRIMIDINONE 5'-PHOSPHATE REDUCTASE"/>
    <property type="match status" value="1"/>
</dbReference>
<dbReference type="FunCoup" id="A0A0H2SED4">
    <property type="interactions" value="117"/>
</dbReference>
<comment type="catalytic activity">
    <reaction evidence="11">
        <text>2,5-diamino-6-(1-D-ribitylamino)pyrimidin-4(3H)-one 5'-phosphate + NAD(+) = 2,5-diamino-6-(1-D-ribosylamino)pyrimidin-4(3H)-one 5'-phosphate + NADH + H(+)</text>
        <dbReference type="Rhea" id="RHEA:27274"/>
        <dbReference type="ChEBI" id="CHEBI:15378"/>
        <dbReference type="ChEBI" id="CHEBI:57540"/>
        <dbReference type="ChEBI" id="CHEBI:57945"/>
        <dbReference type="ChEBI" id="CHEBI:58890"/>
        <dbReference type="ChEBI" id="CHEBI:59545"/>
        <dbReference type="EC" id="1.1.1.302"/>
    </reaction>
</comment>
<comment type="function">
    <text evidence="1">Catalyzes an early step in riboflavin biosynthesis, the NADPH-dependent reduction of the ribose side chain of 2,5-diamino-6-ribosylamino-4(3H)-pyrimidinone 5'-phosphate, yielding 2,5-diamino-6-ribitylamino-4(3H)-pyrimidinone 5'-phosphate.</text>
</comment>
<dbReference type="SUPFAM" id="SSF53597">
    <property type="entry name" value="Dihydrofolate reductase-like"/>
    <property type="match status" value="1"/>
</dbReference>
<keyword evidence="6" id="KW-0686">Riboflavin biosynthesis</keyword>
<dbReference type="EMBL" id="KQ085883">
    <property type="protein sequence ID" value="KLO20088.1"/>
    <property type="molecule type" value="Genomic_DNA"/>
</dbReference>
<evidence type="ECO:0000313" key="14">
    <source>
        <dbReference type="EMBL" id="KLO20088.1"/>
    </source>
</evidence>
<evidence type="ECO:0000256" key="9">
    <source>
        <dbReference type="ARBA" id="ARBA00030073"/>
    </source>
</evidence>
<evidence type="ECO:0000256" key="3">
    <source>
        <dbReference type="ARBA" id="ARBA00009723"/>
    </source>
</evidence>
<evidence type="ECO:0000256" key="12">
    <source>
        <dbReference type="ARBA" id="ARBA00049020"/>
    </source>
</evidence>
<accession>A0A0H2SED4</accession>
<evidence type="ECO:0000256" key="6">
    <source>
        <dbReference type="ARBA" id="ARBA00022619"/>
    </source>
</evidence>
<dbReference type="InParanoid" id="A0A0H2SED4"/>
<evidence type="ECO:0000313" key="15">
    <source>
        <dbReference type="Proteomes" id="UP000053477"/>
    </source>
</evidence>
<dbReference type="Pfam" id="PF01872">
    <property type="entry name" value="RibD_C"/>
    <property type="match status" value="1"/>
</dbReference>
<keyword evidence="7" id="KW-0521">NADP</keyword>
<dbReference type="Proteomes" id="UP000053477">
    <property type="component" value="Unassembled WGS sequence"/>
</dbReference>
<name>A0A0H2SED4_9AGAM</name>
<sequence length="264" mass="29280">MSKRQSKRTSHGYQSSEDEVEQFLDEVFTFPKDNDPRVRVTLTFAQSLDSKIAGANGKQLTLSCKESMHMTHMMRARHDTILVGIGTALNDNPQLNIRLLTPKDGETAPVPVILDTDLRFSLDSKLAINFRSGKGERPILVTKKKVKGSEEPEWDARKRALEEAGLLVIEVPLEHGRLSIKRLLLELQDMGVKSLMVEGGASVISSFIGSGLVDRLVVTVCPTLVGDEGVAYNVGTVPSLEYMRSQSVGRDTVMAWRGWRLGFR</sequence>
<dbReference type="OrthoDB" id="5432at2759"/>
<evidence type="ECO:0000256" key="7">
    <source>
        <dbReference type="ARBA" id="ARBA00022857"/>
    </source>
</evidence>
<evidence type="ECO:0000256" key="10">
    <source>
        <dbReference type="ARBA" id="ARBA00031630"/>
    </source>
</evidence>
<comment type="pathway">
    <text evidence="2">Cofactor biosynthesis; riboflavin biosynthesis.</text>
</comment>
<dbReference type="AlphaFoldDB" id="A0A0H2SED4"/>
<dbReference type="InterPro" id="IPR002734">
    <property type="entry name" value="RibDG_C"/>
</dbReference>
<evidence type="ECO:0000256" key="4">
    <source>
        <dbReference type="ARBA" id="ARBA00012851"/>
    </source>
</evidence>
<evidence type="ECO:0000256" key="1">
    <source>
        <dbReference type="ARBA" id="ARBA00003555"/>
    </source>
</evidence>
<keyword evidence="15" id="KW-1185">Reference proteome</keyword>
<reference evidence="14 15" key="1">
    <citation type="submission" date="2015-04" db="EMBL/GenBank/DDBJ databases">
        <title>Complete genome sequence of Schizopora paradoxa KUC8140, a cosmopolitan wood degrader in East Asia.</title>
        <authorList>
            <consortium name="DOE Joint Genome Institute"/>
            <person name="Min B."/>
            <person name="Park H."/>
            <person name="Jang Y."/>
            <person name="Kim J.-J."/>
            <person name="Kim K.H."/>
            <person name="Pangilinan J."/>
            <person name="Lipzen A."/>
            <person name="Riley R."/>
            <person name="Grigoriev I.V."/>
            <person name="Spatafora J.W."/>
            <person name="Choi I.-G."/>
        </authorList>
    </citation>
    <scope>NUCLEOTIDE SEQUENCE [LARGE SCALE GENOMIC DNA]</scope>
    <source>
        <strain evidence="14 15">KUC8140</strain>
    </source>
</reference>